<name>A0ABW7QJ60_9ACTN</name>
<comment type="caution">
    <text evidence="2">The sequence shown here is derived from an EMBL/GenBank/DDBJ whole genome shotgun (WGS) entry which is preliminary data.</text>
</comment>
<dbReference type="RefSeq" id="WP_397709028.1">
    <property type="nucleotide sequence ID" value="NZ_JBIRGN010000001.1"/>
</dbReference>
<sequence>MKNAELGDLAQCDVCRMGVRQHYDTEGSLVELDLREAPVGLVPEGLRWCVAGDGTAINLGHAGPETVRVGRHDACHSLRPDLTNLRTLFALAPVAVVGPLPRGVNTEAEIYKELRRTPTREQVRSIICPYCDADPGLPCVEPARRASDGEPRSAHHKERTTAYRRARWQTWRPGTPVPSRDHVRTVACPACTAPPHQPCRQRSGCSRLENHRERAQAFLNPEQGGAGPAGFDAAGAACAPGTAPAREVDERPRSHCGECGAVIFLIGRALEDGLCKLCREEAAELAAEART</sequence>
<reference evidence="2 3" key="1">
    <citation type="submission" date="2024-10" db="EMBL/GenBank/DDBJ databases">
        <title>The Natural Products Discovery Center: Release of the First 8490 Sequenced Strains for Exploring Actinobacteria Biosynthetic Diversity.</title>
        <authorList>
            <person name="Kalkreuter E."/>
            <person name="Kautsar S.A."/>
            <person name="Yang D."/>
            <person name="Bader C.D."/>
            <person name="Teijaro C.N."/>
            <person name="Fluegel L."/>
            <person name="Davis C.M."/>
            <person name="Simpson J.R."/>
            <person name="Lauterbach L."/>
            <person name="Steele A.D."/>
            <person name="Gui C."/>
            <person name="Meng S."/>
            <person name="Li G."/>
            <person name="Viehrig K."/>
            <person name="Ye F."/>
            <person name="Su P."/>
            <person name="Kiefer A.F."/>
            <person name="Nichols A."/>
            <person name="Cepeda A.J."/>
            <person name="Yan W."/>
            <person name="Fan B."/>
            <person name="Jiang Y."/>
            <person name="Adhikari A."/>
            <person name="Zheng C.-J."/>
            <person name="Schuster L."/>
            <person name="Cowan T.M."/>
            <person name="Smanski M.J."/>
            <person name="Chevrette M.G."/>
            <person name="De Carvalho L.P.S."/>
            <person name="Shen B."/>
        </authorList>
    </citation>
    <scope>NUCLEOTIDE SEQUENCE [LARGE SCALE GENOMIC DNA]</scope>
    <source>
        <strain evidence="2 3">NPDC017990</strain>
    </source>
</reference>
<dbReference type="Pfam" id="PF19561">
    <property type="entry name" value="DUF6083"/>
    <property type="match status" value="1"/>
</dbReference>
<proteinExistence type="predicted"/>
<evidence type="ECO:0000313" key="3">
    <source>
        <dbReference type="Proteomes" id="UP001610818"/>
    </source>
</evidence>
<feature type="domain" description="DNA-binding phage zinc finger" evidence="1">
    <location>
        <begin position="118"/>
        <end position="173"/>
    </location>
</feature>
<organism evidence="2 3">
    <name type="scientific">Streptomyces longisporoflavus</name>
    <dbReference type="NCBI Taxonomy" id="28044"/>
    <lineage>
        <taxon>Bacteria</taxon>
        <taxon>Bacillati</taxon>
        <taxon>Actinomycetota</taxon>
        <taxon>Actinomycetes</taxon>
        <taxon>Kitasatosporales</taxon>
        <taxon>Streptomycetaceae</taxon>
        <taxon>Streptomyces</taxon>
    </lineage>
</organism>
<dbReference type="EMBL" id="JBIRGQ010000001">
    <property type="protein sequence ID" value="MFH8544832.1"/>
    <property type="molecule type" value="Genomic_DNA"/>
</dbReference>
<protein>
    <submittedName>
        <fullName evidence="2">DUF6083 domain-containing protein</fullName>
    </submittedName>
</protein>
<dbReference type="InterPro" id="IPR056911">
    <property type="entry name" value="Phage_Znf_bind_put"/>
</dbReference>
<dbReference type="Pfam" id="PF24623">
    <property type="entry name" value="Phage_zn_bind_8"/>
    <property type="match status" value="1"/>
</dbReference>
<evidence type="ECO:0000313" key="2">
    <source>
        <dbReference type="EMBL" id="MFH8544832.1"/>
    </source>
</evidence>
<accession>A0ABW7QJ60</accession>
<dbReference type="Proteomes" id="UP001610818">
    <property type="component" value="Unassembled WGS sequence"/>
</dbReference>
<gene>
    <name evidence="2" type="ORF">ACH4F9_07490</name>
</gene>
<dbReference type="InterPro" id="IPR045729">
    <property type="entry name" value="DUF6083"/>
</dbReference>
<evidence type="ECO:0000259" key="1">
    <source>
        <dbReference type="Pfam" id="PF24623"/>
    </source>
</evidence>
<keyword evidence="3" id="KW-1185">Reference proteome</keyword>